<dbReference type="Pfam" id="PF00210">
    <property type="entry name" value="Ferritin"/>
    <property type="match status" value="1"/>
</dbReference>
<dbReference type="CDD" id="cd01056">
    <property type="entry name" value="Euk_Ferritin"/>
    <property type="match status" value="1"/>
</dbReference>
<dbReference type="GO" id="GO:0005525">
    <property type="term" value="F:GTP binding"/>
    <property type="evidence" value="ECO:0007669"/>
    <property type="project" value="InterPro"/>
</dbReference>
<name>A0A915N739_MELJA</name>
<dbReference type="Gene3D" id="3.40.50.300">
    <property type="entry name" value="P-loop containing nucleotide triphosphate hydrolases"/>
    <property type="match status" value="1"/>
</dbReference>
<dbReference type="InterPro" id="IPR009078">
    <property type="entry name" value="Ferritin-like_SF"/>
</dbReference>
<dbReference type="Gene3D" id="1.20.1260.10">
    <property type="match status" value="1"/>
</dbReference>
<dbReference type="SUPFAM" id="SSF52540">
    <property type="entry name" value="P-loop containing nucleoside triphosphate hydrolases"/>
    <property type="match status" value="1"/>
</dbReference>
<dbReference type="PROSITE" id="PS50905">
    <property type="entry name" value="FERRITIN_LIKE"/>
    <property type="match status" value="1"/>
</dbReference>
<dbReference type="Pfam" id="PF00009">
    <property type="entry name" value="GTP_EFTU"/>
    <property type="match status" value="1"/>
</dbReference>
<feature type="region of interest" description="Disordered" evidence="5">
    <location>
        <begin position="881"/>
        <end position="900"/>
    </location>
</feature>
<dbReference type="SMART" id="SM00838">
    <property type="entry name" value="EFG_C"/>
    <property type="match status" value="1"/>
</dbReference>
<evidence type="ECO:0000259" key="7">
    <source>
        <dbReference type="PROSITE" id="PS51722"/>
    </source>
</evidence>
<keyword evidence="2" id="KW-0409">Iron storage</keyword>
<keyword evidence="3" id="KW-0479">Metal-binding</keyword>
<feature type="compositionally biased region" description="Basic and acidic residues" evidence="5">
    <location>
        <begin position="881"/>
        <end position="891"/>
    </location>
</feature>
<dbReference type="SUPFAM" id="SSF50447">
    <property type="entry name" value="Translation proteins"/>
    <property type="match status" value="1"/>
</dbReference>
<dbReference type="InterPro" id="IPR056752">
    <property type="entry name" value="EFL1"/>
</dbReference>
<evidence type="ECO:0000256" key="3">
    <source>
        <dbReference type="ARBA" id="ARBA00022723"/>
    </source>
</evidence>
<dbReference type="InterPro" id="IPR009000">
    <property type="entry name" value="Transl_B-barrel_sf"/>
</dbReference>
<dbReference type="SUPFAM" id="SSF54211">
    <property type="entry name" value="Ribosomal protein S5 domain 2-like"/>
    <property type="match status" value="1"/>
</dbReference>
<dbReference type="GO" id="GO:0006879">
    <property type="term" value="P:intracellular iron ion homeostasis"/>
    <property type="evidence" value="ECO:0007669"/>
    <property type="project" value="UniProtKB-KW"/>
</dbReference>
<evidence type="ECO:0000256" key="4">
    <source>
        <dbReference type="ARBA" id="ARBA00023004"/>
    </source>
</evidence>
<dbReference type="SUPFAM" id="SSF47240">
    <property type="entry name" value="Ferritin-like"/>
    <property type="match status" value="1"/>
</dbReference>
<proteinExistence type="inferred from homology"/>
<dbReference type="GO" id="GO:0043022">
    <property type="term" value="F:ribosome binding"/>
    <property type="evidence" value="ECO:0007669"/>
    <property type="project" value="TreeGrafter"/>
</dbReference>
<sequence length="1230" mass="139237">MSAANGTSLIRQNFSADCEAAINKQINIELYASYVYLSMSFHFDRSDVALPNLAKWFRKQSDEERGHATTLMAYQNTRGGRVILQNVQKPEKDDWGSALEAFEAALALEKFNNQALLELHSLSSQNNDPQMCDFLEDKYLREQVESIEEIGSEMASNSDRLLCVAFDESPPSIVRNVCIIAHVDHGKTTLADYLVSANGIISARLAGKLRYMDSREDEQIRGITMKSSAITLYYEPLLINLIDSPGHVDFCNEVSSAVNLADVGILLVDVVEGVCAQTESLIRLALIKKLDIILLIEFMNACLSKAIQGQLFEEDWKIFDQVEARMHFDPSKGNVLFASALYGYAFAIEDFAELWAKRLIARQTWLSEETNKNKRADTEISELRTQLAQHLFSRDHYFSTKTNKICSGAEQKDKKTMFDQFVLEPLWEVHKCPLLDKTVDKLSQIASKLSLPSLKSRRGDEAFPELMRNWLPLSSAIVRACARSCSAQDAYKMPQNDSLSDWNRIRDLFVQDDGGTLVDKTQLSTHLPYTANCLSRCDSKDPLVLGFVAKAFAASDQVQIQRRISLCRVMCGTLRKGDQIFVFKSLQNVKINQTAQSRHNLEENDCWREFTVTGLFILFGRDLLEVERIPCGRICGVEVNGGEWIGGSLFSNRQLSPSEIPHMEGVKQLGKFADPIVRVTIKPAISGPAEFAELRAALRQLAVLDSAVSIVEQKENEFLMLTAGEVHLQKCIEDLNSLGQTDLVVSEPIVPFLETLVECFMPQFGLRIRLRAVPLTGQEPETNKLFELMERNSQLIDSFKESNFNAQHRSKIEAFRLELAEQASISLPKLRGSWWAKKPSIQIRQLFTENILSFGPTKARLNILFNNNALCFYNNEDNENTNKLRDSEQKEGNTASIREGRHHTLRNLEIKNYSLFVKIKKKSSPFGYHKNFAANLSPLEQALVGGFHIAMAQGPLCDEPMQAIGIIIEDWILEDKTERNNIEVENTKTEEETRNLVEDDENDKRIIGVEGTSEELNEEKGEENLQNCDNSIINCDTPSTSKINEEKINLEKRYKQLYMNAQLHGQLISAMRQTCKAALKKHVGALRLVAAMYECKVQTPEQMLGKVQAVLSNKRAKVYSEEINEISGLFEISAHLPVIESFSFCDQLRKRSSGKASAQLEFSGWQLIDEDPFWEPSTEEEMEEFGRPSVQIQNQARQYMDAVRRRKGLPTEDVIVIFIVVVKLRKENLN</sequence>
<organism evidence="8 9">
    <name type="scientific">Meloidogyne javanica</name>
    <name type="common">Root-knot nematode worm</name>
    <dbReference type="NCBI Taxonomy" id="6303"/>
    <lineage>
        <taxon>Eukaryota</taxon>
        <taxon>Metazoa</taxon>
        <taxon>Ecdysozoa</taxon>
        <taxon>Nematoda</taxon>
        <taxon>Chromadorea</taxon>
        <taxon>Rhabditida</taxon>
        <taxon>Tylenchina</taxon>
        <taxon>Tylenchomorpha</taxon>
        <taxon>Tylenchoidea</taxon>
        <taxon>Meloidogynidae</taxon>
        <taxon>Meloidogyninae</taxon>
        <taxon>Meloidogyne</taxon>
        <taxon>Meloidogyne incognita group</taxon>
    </lineage>
</organism>
<protein>
    <submittedName>
        <fullName evidence="9">Ferroxidase</fullName>
    </submittedName>
</protein>
<dbReference type="WBParaSite" id="scaffold7730_cov221.g12354">
    <property type="protein sequence ID" value="scaffold7730_cov221.g12354"/>
    <property type="gene ID" value="scaffold7730_cov221.g12354"/>
</dbReference>
<dbReference type="InterPro" id="IPR000795">
    <property type="entry name" value="T_Tr_GTP-bd_dom"/>
</dbReference>
<evidence type="ECO:0000256" key="5">
    <source>
        <dbReference type="SAM" id="MobiDB-lite"/>
    </source>
</evidence>
<dbReference type="Gene3D" id="3.30.70.240">
    <property type="match status" value="1"/>
</dbReference>
<dbReference type="NCBIfam" id="TIGR00231">
    <property type="entry name" value="small_GTP"/>
    <property type="match status" value="1"/>
</dbReference>
<dbReference type="Gene3D" id="3.30.70.870">
    <property type="entry name" value="Elongation Factor G (Translational Gtpase), domain 3"/>
    <property type="match status" value="1"/>
</dbReference>
<dbReference type="InterPro" id="IPR014034">
    <property type="entry name" value="Ferritin_CS"/>
</dbReference>
<feature type="domain" description="Ferritin-like diiron" evidence="6">
    <location>
        <begin position="12"/>
        <end position="161"/>
    </location>
</feature>
<dbReference type="FunFam" id="3.30.70.240:FF:000006">
    <property type="entry name" value="Elongation factor like GTPase 1"/>
    <property type="match status" value="1"/>
</dbReference>
<dbReference type="InterPro" id="IPR009040">
    <property type="entry name" value="Ferritin-like_diiron"/>
</dbReference>
<dbReference type="GO" id="GO:0008199">
    <property type="term" value="F:ferric iron binding"/>
    <property type="evidence" value="ECO:0007669"/>
    <property type="project" value="InterPro"/>
</dbReference>
<dbReference type="GO" id="GO:0042256">
    <property type="term" value="P:cytosolic ribosome assembly"/>
    <property type="evidence" value="ECO:0007669"/>
    <property type="project" value="TreeGrafter"/>
</dbReference>
<dbReference type="InterPro" id="IPR005225">
    <property type="entry name" value="Small_GTP-bd"/>
</dbReference>
<dbReference type="Gene3D" id="2.40.30.10">
    <property type="entry name" value="Translation factors"/>
    <property type="match status" value="1"/>
</dbReference>
<dbReference type="GO" id="GO:1990904">
    <property type="term" value="C:ribonucleoprotein complex"/>
    <property type="evidence" value="ECO:0007669"/>
    <property type="project" value="TreeGrafter"/>
</dbReference>
<evidence type="ECO:0000256" key="2">
    <source>
        <dbReference type="ARBA" id="ARBA00022434"/>
    </source>
</evidence>
<dbReference type="GO" id="GO:0005829">
    <property type="term" value="C:cytosol"/>
    <property type="evidence" value="ECO:0007669"/>
    <property type="project" value="TreeGrafter"/>
</dbReference>
<dbReference type="AlphaFoldDB" id="A0A915N739"/>
<dbReference type="Pfam" id="PF00679">
    <property type="entry name" value="EFG_C"/>
    <property type="match status" value="1"/>
</dbReference>
<evidence type="ECO:0000313" key="9">
    <source>
        <dbReference type="WBParaSite" id="scaffold7730_cov221.g12354"/>
    </source>
</evidence>
<dbReference type="PROSITE" id="PS51722">
    <property type="entry name" value="G_TR_2"/>
    <property type="match status" value="1"/>
</dbReference>
<dbReference type="FunFam" id="1.20.1260.10:FF:000002">
    <property type="entry name" value="Ferritin, mitochondrial"/>
    <property type="match status" value="1"/>
</dbReference>
<evidence type="ECO:0000259" key="6">
    <source>
        <dbReference type="PROSITE" id="PS50905"/>
    </source>
</evidence>
<dbReference type="SUPFAM" id="SSF54980">
    <property type="entry name" value="EF-G C-terminal domain-like"/>
    <property type="match status" value="2"/>
</dbReference>
<evidence type="ECO:0000313" key="8">
    <source>
        <dbReference type="Proteomes" id="UP000887561"/>
    </source>
</evidence>
<dbReference type="PANTHER" id="PTHR42908">
    <property type="entry name" value="TRANSLATION ELONGATION FACTOR-RELATED"/>
    <property type="match status" value="1"/>
</dbReference>
<keyword evidence="4" id="KW-0408">Iron</keyword>
<evidence type="ECO:0000256" key="1">
    <source>
        <dbReference type="ARBA" id="ARBA00007513"/>
    </source>
</evidence>
<dbReference type="InterPro" id="IPR008331">
    <property type="entry name" value="Ferritin_DPS_dom"/>
</dbReference>
<dbReference type="InterPro" id="IPR012347">
    <property type="entry name" value="Ferritin-like"/>
</dbReference>
<dbReference type="Gene3D" id="3.30.230.10">
    <property type="match status" value="1"/>
</dbReference>
<dbReference type="InterPro" id="IPR035647">
    <property type="entry name" value="EFG_III/V"/>
</dbReference>
<accession>A0A915N739</accession>
<dbReference type="CDD" id="cd04096">
    <property type="entry name" value="eEF2_snRNP_like_C"/>
    <property type="match status" value="1"/>
</dbReference>
<reference evidence="9" key="1">
    <citation type="submission" date="2022-11" db="UniProtKB">
        <authorList>
            <consortium name="WormBaseParasite"/>
        </authorList>
    </citation>
    <scope>IDENTIFICATION</scope>
</reference>
<dbReference type="InterPro" id="IPR000640">
    <property type="entry name" value="EFG_V-like"/>
</dbReference>
<dbReference type="PROSITE" id="PS00204">
    <property type="entry name" value="FERRITIN_2"/>
    <property type="match status" value="1"/>
</dbReference>
<dbReference type="PANTHER" id="PTHR42908:SF3">
    <property type="entry name" value="ELONGATION FACTOR-LIKE GTPASE 1"/>
    <property type="match status" value="1"/>
</dbReference>
<dbReference type="PRINTS" id="PR00315">
    <property type="entry name" value="ELONGATNFCT"/>
</dbReference>
<dbReference type="InterPro" id="IPR014721">
    <property type="entry name" value="Ribsml_uS5_D2-typ_fold_subgr"/>
</dbReference>
<dbReference type="InterPro" id="IPR027417">
    <property type="entry name" value="P-loop_NTPase"/>
</dbReference>
<keyword evidence="8" id="KW-1185">Reference proteome</keyword>
<dbReference type="GO" id="GO:0003924">
    <property type="term" value="F:GTPase activity"/>
    <property type="evidence" value="ECO:0007669"/>
    <property type="project" value="InterPro"/>
</dbReference>
<dbReference type="Pfam" id="PF25118">
    <property type="entry name" value="EFL1"/>
    <property type="match status" value="1"/>
</dbReference>
<comment type="similarity">
    <text evidence="1">Belongs to the ferritin family.</text>
</comment>
<dbReference type="Proteomes" id="UP000887561">
    <property type="component" value="Unplaced"/>
</dbReference>
<feature type="domain" description="Tr-type G" evidence="7">
    <location>
        <begin position="172"/>
        <end position="364"/>
    </location>
</feature>
<dbReference type="InterPro" id="IPR020568">
    <property type="entry name" value="Ribosomal_Su5_D2-typ_SF"/>
</dbReference>